<reference evidence="2" key="2">
    <citation type="journal article" date="2019" name="Nat. Commun.">
        <title>Spatiotemporal dynamics of multidrug resistant bacteria on intensive care unit surfaces.</title>
        <authorList>
            <person name="D'Souza A.W."/>
            <person name="Potter R.F."/>
            <person name="Wallace M."/>
            <person name="Shupe A."/>
            <person name="Patel S."/>
            <person name="Sun X."/>
            <person name="Gul D."/>
            <person name="Kwon J.H."/>
            <person name="Andleeb S."/>
            <person name="Burnham C.D."/>
            <person name="Dantas G."/>
        </authorList>
    </citation>
    <scope>NUCLEOTIDE SEQUENCE</scope>
    <source>
        <strain evidence="2">AL_065</strain>
    </source>
</reference>
<keyword evidence="2" id="KW-0547">Nucleotide-binding</keyword>
<dbReference type="Pfam" id="PF01695">
    <property type="entry name" value="IstB_IS21"/>
    <property type="match status" value="1"/>
</dbReference>
<dbReference type="InterPro" id="IPR003593">
    <property type="entry name" value="AAA+_ATPase"/>
</dbReference>
<evidence type="ECO:0000313" key="3">
    <source>
        <dbReference type="Proteomes" id="UP000293391"/>
    </source>
</evidence>
<dbReference type="PANTHER" id="PTHR30050:SF4">
    <property type="entry name" value="ATP-BINDING PROTEIN RV3427C IN INSERTION SEQUENCE-RELATED"/>
    <property type="match status" value="1"/>
</dbReference>
<organism evidence="2 3">
    <name type="scientific">Acinetobacter lwoffii</name>
    <dbReference type="NCBI Taxonomy" id="28090"/>
    <lineage>
        <taxon>Bacteria</taxon>
        <taxon>Pseudomonadati</taxon>
        <taxon>Pseudomonadota</taxon>
        <taxon>Gammaproteobacteria</taxon>
        <taxon>Moraxellales</taxon>
        <taxon>Moraxellaceae</taxon>
        <taxon>Acinetobacter</taxon>
    </lineage>
</organism>
<dbReference type="InterPro" id="IPR027417">
    <property type="entry name" value="P-loop_NTPase"/>
</dbReference>
<dbReference type="Proteomes" id="UP000293391">
    <property type="component" value="Chromosome"/>
</dbReference>
<proteinExistence type="predicted"/>
<reference evidence="2" key="1">
    <citation type="submission" date="2018-10" db="EMBL/GenBank/DDBJ databases">
        <authorList>
            <person name="D'Souza A.W."/>
            <person name="Potter R.F."/>
            <person name="Wallace M."/>
            <person name="Shupe A."/>
            <person name="Patel S."/>
            <person name="Sun S."/>
            <person name="Gul D."/>
            <person name="Kwon J.H."/>
            <person name="Andleeb S."/>
            <person name="Burnham C.-A.D."/>
            <person name="Dantas G."/>
        </authorList>
    </citation>
    <scope>NUCLEOTIDE SEQUENCE</scope>
    <source>
        <strain evidence="2">AL_065</strain>
    </source>
</reference>
<evidence type="ECO:0000313" key="2">
    <source>
        <dbReference type="EMBL" id="QXR07629.1"/>
    </source>
</evidence>
<dbReference type="Gene3D" id="3.40.50.300">
    <property type="entry name" value="P-loop containing nucleotide triphosphate hydrolases"/>
    <property type="match status" value="1"/>
</dbReference>
<dbReference type="GO" id="GO:0005524">
    <property type="term" value="F:ATP binding"/>
    <property type="evidence" value="ECO:0007669"/>
    <property type="project" value="UniProtKB-KW"/>
</dbReference>
<dbReference type="SMART" id="SM00382">
    <property type="entry name" value="AAA"/>
    <property type="match status" value="1"/>
</dbReference>
<keyword evidence="2" id="KW-0067">ATP-binding</keyword>
<dbReference type="CDD" id="cd00009">
    <property type="entry name" value="AAA"/>
    <property type="match status" value="1"/>
</dbReference>
<sequence length="250" mass="29057">MNTMLKTLQFHVETTETLCPTHHMPLMEIAGHRLCKLCAKENVHHSHAAYADELQQRLLQQKIKNSGLNKRYLDRGFKNYVVACPAQDNAIKLCQAFAQQIISDHNPNMLMIGTPGTGKTHLSASIIRNILHNSTKSARYYTSAEIAQKMMDTWSDASRSEKEVIEHFSGFDLLVIDEYGLHDRHEKRLEMVHKVLYSRYDNMKSTLLISNFTLQNIQRDLGVRLWSRLHENNLIVVPCYWEDQRFNNIY</sequence>
<accession>A0AAJ3E429</accession>
<evidence type="ECO:0000259" key="1">
    <source>
        <dbReference type="SMART" id="SM00382"/>
    </source>
</evidence>
<dbReference type="GO" id="GO:0006260">
    <property type="term" value="P:DNA replication"/>
    <property type="evidence" value="ECO:0007669"/>
    <property type="project" value="TreeGrafter"/>
</dbReference>
<protein>
    <submittedName>
        <fullName evidence="2">ATP-binding protein</fullName>
    </submittedName>
</protein>
<dbReference type="EMBL" id="CP078045">
    <property type="protein sequence ID" value="QXR07629.1"/>
    <property type="molecule type" value="Genomic_DNA"/>
</dbReference>
<dbReference type="AlphaFoldDB" id="A0AAJ3E429"/>
<dbReference type="RefSeq" id="WP_085064707.1">
    <property type="nucleotide sequence ID" value="NZ_CP019143.2"/>
</dbReference>
<reference evidence="2" key="3">
    <citation type="submission" date="2021-06" db="EMBL/GenBank/DDBJ databases">
        <authorList>
            <person name="Diorio-Toth L."/>
        </authorList>
    </citation>
    <scope>NUCLEOTIDE SEQUENCE</scope>
    <source>
        <strain evidence="2">AL_065</strain>
    </source>
</reference>
<dbReference type="InterPro" id="IPR002611">
    <property type="entry name" value="IstB_ATP-bd"/>
</dbReference>
<dbReference type="SUPFAM" id="SSF52540">
    <property type="entry name" value="P-loop containing nucleoside triphosphate hydrolases"/>
    <property type="match status" value="1"/>
</dbReference>
<dbReference type="PANTHER" id="PTHR30050">
    <property type="entry name" value="CHROMOSOMAL REPLICATION INITIATOR PROTEIN DNAA"/>
    <property type="match status" value="1"/>
</dbReference>
<feature type="domain" description="AAA+ ATPase" evidence="1">
    <location>
        <begin position="105"/>
        <end position="237"/>
    </location>
</feature>
<name>A0AAJ3E429_ACILW</name>
<gene>
    <name evidence="2" type="ORF">EVX74_000840</name>
</gene>